<dbReference type="AlphaFoldDB" id="A0A848KJM7"/>
<name>A0A848KJM7_9NOCA</name>
<organism evidence="2 3">
    <name type="scientific">Antrihabitans stalactiti</name>
    <dbReference type="NCBI Taxonomy" id="2584121"/>
    <lineage>
        <taxon>Bacteria</taxon>
        <taxon>Bacillati</taxon>
        <taxon>Actinomycetota</taxon>
        <taxon>Actinomycetes</taxon>
        <taxon>Mycobacteriales</taxon>
        <taxon>Nocardiaceae</taxon>
        <taxon>Antrihabitans</taxon>
    </lineage>
</organism>
<proteinExistence type="predicted"/>
<feature type="binding site" evidence="1">
    <location>
        <position position="128"/>
    </location>
    <ligand>
        <name>Mn(2+)</name>
        <dbReference type="ChEBI" id="CHEBI:29035"/>
        <label>2</label>
    </ligand>
</feature>
<dbReference type="InterPro" id="IPR002933">
    <property type="entry name" value="Peptidase_M20"/>
</dbReference>
<comment type="caution">
    <text evidence="2">The sequence shown here is derived from an EMBL/GenBank/DDBJ whole genome shotgun (WGS) entry which is preliminary data.</text>
</comment>
<dbReference type="GO" id="GO:0046872">
    <property type="term" value="F:metal ion binding"/>
    <property type="evidence" value="ECO:0007669"/>
    <property type="project" value="UniProtKB-KW"/>
</dbReference>
<dbReference type="EMBL" id="VCQU01000010">
    <property type="protein sequence ID" value="NMN98321.1"/>
    <property type="molecule type" value="Genomic_DNA"/>
</dbReference>
<dbReference type="Proteomes" id="UP000535543">
    <property type="component" value="Unassembled WGS sequence"/>
</dbReference>
<keyword evidence="1" id="KW-0479">Metal-binding</keyword>
<dbReference type="SUPFAM" id="SSF53187">
    <property type="entry name" value="Zn-dependent exopeptidases"/>
    <property type="match status" value="1"/>
</dbReference>
<evidence type="ECO:0000313" key="3">
    <source>
        <dbReference type="Proteomes" id="UP000535543"/>
    </source>
</evidence>
<keyword evidence="1" id="KW-0464">Manganese</keyword>
<dbReference type="PIRSF" id="PIRSF005962">
    <property type="entry name" value="Pept_M20D_amidohydro"/>
    <property type="match status" value="1"/>
</dbReference>
<keyword evidence="3" id="KW-1185">Reference proteome</keyword>
<dbReference type="PANTHER" id="PTHR11014">
    <property type="entry name" value="PEPTIDASE M20 FAMILY MEMBER"/>
    <property type="match status" value="1"/>
</dbReference>
<reference evidence="2 3" key="2">
    <citation type="submission" date="2020-06" db="EMBL/GenBank/DDBJ databases">
        <title>Antribacter stalactiti gen. nov., sp. nov., a new member of the family Nacardiaceae isolated from a cave.</title>
        <authorList>
            <person name="Kim I.S."/>
        </authorList>
    </citation>
    <scope>NUCLEOTIDE SEQUENCE [LARGE SCALE GENOMIC DNA]</scope>
    <source>
        <strain evidence="2 3">YC2-7</strain>
    </source>
</reference>
<feature type="binding site" evidence="1">
    <location>
        <position position="351"/>
    </location>
    <ligand>
        <name>Mn(2+)</name>
        <dbReference type="ChEBI" id="CHEBI:29035"/>
        <label>2</label>
    </ligand>
</feature>
<dbReference type="NCBIfam" id="TIGR01891">
    <property type="entry name" value="amidohydrolases"/>
    <property type="match status" value="1"/>
</dbReference>
<feature type="binding site" evidence="1">
    <location>
        <position position="96"/>
    </location>
    <ligand>
        <name>Mn(2+)</name>
        <dbReference type="ChEBI" id="CHEBI:29035"/>
        <label>2</label>
    </ligand>
</feature>
<evidence type="ECO:0000256" key="1">
    <source>
        <dbReference type="PIRSR" id="PIRSR005962-1"/>
    </source>
</evidence>
<dbReference type="Gene3D" id="3.40.630.10">
    <property type="entry name" value="Zn peptidases"/>
    <property type="match status" value="1"/>
</dbReference>
<gene>
    <name evidence="2" type="ORF">FGL95_25070</name>
</gene>
<comment type="cofactor">
    <cofactor evidence="1">
        <name>Mn(2+)</name>
        <dbReference type="ChEBI" id="CHEBI:29035"/>
    </cofactor>
    <text evidence="1">The Mn(2+) ion enhances activity.</text>
</comment>
<feature type="binding site" evidence="1">
    <location>
        <position position="153"/>
    </location>
    <ligand>
        <name>Mn(2+)</name>
        <dbReference type="ChEBI" id="CHEBI:29035"/>
        <label>2</label>
    </ligand>
</feature>
<dbReference type="Gene3D" id="3.30.70.360">
    <property type="match status" value="1"/>
</dbReference>
<dbReference type="InterPro" id="IPR017439">
    <property type="entry name" value="Amidohydrolase"/>
</dbReference>
<feature type="binding site" evidence="1">
    <location>
        <position position="94"/>
    </location>
    <ligand>
        <name>Mn(2+)</name>
        <dbReference type="ChEBI" id="CHEBI:29035"/>
        <label>2</label>
    </ligand>
</feature>
<sequence length="382" mass="40464">MDIDDDQVIDWRRDLHTHPELAFDEHRTTKTVRTHLEQLGLTPTVLPHGTGLWCDIGPDDGARVGLRADLDALPLTETTGLPFASTNPGVTHACGHDAHAAMLLGAATVIAGSERPPPVRLIFQPAEETIPGGALKVIEAGGLTGVSKIFALHCDPHLEVGKLATRVGPITSSNASVTVRLTSSGGHTARPHLTGDLIHATAVLITGLASVLDRRLDARTATVLTWGKVAAGNVGNSVPESGELVGTLRSASHETWKTLESLVRNTIEQLLAPYDVPHEVIYQQGVPPVTNSPECAAELRTAIESVVGAGNLVEAQQSSGGEDFGWYLEHIPGAMARLGVWDGTSPVQDLHQPNFLLDERCLAYGVRTLVALADAGRHSNAV</sequence>
<dbReference type="RefSeq" id="WP_169592442.1">
    <property type="nucleotide sequence ID" value="NZ_VCQU01000010.1"/>
</dbReference>
<dbReference type="SUPFAM" id="SSF55031">
    <property type="entry name" value="Bacterial exopeptidase dimerisation domain"/>
    <property type="match status" value="1"/>
</dbReference>
<dbReference type="InterPro" id="IPR036264">
    <property type="entry name" value="Bact_exopeptidase_dim_dom"/>
</dbReference>
<dbReference type="PANTHER" id="PTHR11014:SF63">
    <property type="entry name" value="METALLOPEPTIDASE, PUTATIVE (AFU_ORTHOLOGUE AFUA_6G09600)-RELATED"/>
    <property type="match status" value="1"/>
</dbReference>
<keyword evidence="2" id="KW-0378">Hydrolase</keyword>
<protein>
    <submittedName>
        <fullName evidence="2">Amidohydrolase</fullName>
    </submittedName>
</protein>
<accession>A0A848KJM7</accession>
<dbReference type="Pfam" id="PF01546">
    <property type="entry name" value="Peptidase_M20"/>
    <property type="match status" value="1"/>
</dbReference>
<evidence type="ECO:0000313" key="2">
    <source>
        <dbReference type="EMBL" id="NMN98321.1"/>
    </source>
</evidence>
<reference evidence="2 3" key="1">
    <citation type="submission" date="2019-05" db="EMBL/GenBank/DDBJ databases">
        <authorList>
            <person name="Lee S.D."/>
        </authorList>
    </citation>
    <scope>NUCLEOTIDE SEQUENCE [LARGE SCALE GENOMIC DNA]</scope>
    <source>
        <strain evidence="2 3">YC2-7</strain>
    </source>
</reference>
<dbReference type="GO" id="GO:0016787">
    <property type="term" value="F:hydrolase activity"/>
    <property type="evidence" value="ECO:0007669"/>
    <property type="project" value="UniProtKB-KW"/>
</dbReference>